<dbReference type="GO" id="GO:0017057">
    <property type="term" value="F:6-phosphogluconolactonase activity"/>
    <property type="evidence" value="ECO:0007669"/>
    <property type="project" value="TreeGrafter"/>
</dbReference>
<comment type="caution">
    <text evidence="2">The sequence shown here is derived from an EMBL/GenBank/DDBJ whole genome shotgun (WGS) entry which is preliminary data.</text>
</comment>
<organism evidence="2 3">
    <name type="scientific">Streptococcus bovimastitidis</name>
    <dbReference type="NCBI Taxonomy" id="1856638"/>
    <lineage>
        <taxon>Bacteria</taxon>
        <taxon>Bacillati</taxon>
        <taxon>Bacillota</taxon>
        <taxon>Bacilli</taxon>
        <taxon>Lactobacillales</taxon>
        <taxon>Streptococcaceae</taxon>
        <taxon>Streptococcus</taxon>
    </lineage>
</organism>
<accession>A0A1L8MND5</accession>
<evidence type="ECO:0000256" key="1">
    <source>
        <dbReference type="ARBA" id="ARBA00005564"/>
    </source>
</evidence>
<dbReference type="SUPFAM" id="SSF51004">
    <property type="entry name" value="C-terminal (heme d1) domain of cytochrome cd1-nitrite reductase"/>
    <property type="match status" value="1"/>
</dbReference>
<reference evidence="3" key="1">
    <citation type="submission" date="2016-06" db="EMBL/GenBank/DDBJ databases">
        <authorList>
            <person name="de Vries S.P.W."/>
            <person name="Hadjirin N.F."/>
            <person name="Lay E.M."/>
            <person name="Zadoks R.N."/>
            <person name="Peacock S.J."/>
            <person name="Parkhill J."/>
            <person name="Grant A.J."/>
            <person name="Mcdougall S."/>
            <person name="Holmes M.A."/>
        </authorList>
    </citation>
    <scope>NUCLEOTIDE SEQUENCE [LARGE SCALE GENOMIC DNA]</scope>
    <source>
        <strain evidence="3">NZ1587</strain>
    </source>
</reference>
<dbReference type="Pfam" id="PF10282">
    <property type="entry name" value="Lactonase"/>
    <property type="match status" value="1"/>
</dbReference>
<dbReference type="InterPro" id="IPR050282">
    <property type="entry name" value="Cycloisomerase_2"/>
</dbReference>
<keyword evidence="3" id="KW-1185">Reference proteome</keyword>
<dbReference type="InterPro" id="IPR019405">
    <property type="entry name" value="Lactonase_7-beta_prop"/>
</dbReference>
<evidence type="ECO:0000313" key="3">
    <source>
        <dbReference type="Proteomes" id="UP000182015"/>
    </source>
</evidence>
<dbReference type="STRING" id="1856638.A9Q68_01580"/>
<dbReference type="GO" id="GO:0005829">
    <property type="term" value="C:cytosol"/>
    <property type="evidence" value="ECO:0007669"/>
    <property type="project" value="TreeGrafter"/>
</dbReference>
<proteinExistence type="inferred from homology"/>
<evidence type="ECO:0000313" key="2">
    <source>
        <dbReference type="EMBL" id="OJF72261.1"/>
    </source>
</evidence>
<dbReference type="InterPro" id="IPR011048">
    <property type="entry name" value="Haem_d1_sf"/>
</dbReference>
<dbReference type="PANTHER" id="PTHR30344">
    <property type="entry name" value="6-PHOSPHOGLUCONOLACTONASE-RELATED"/>
    <property type="match status" value="1"/>
</dbReference>
<dbReference type="AlphaFoldDB" id="A0A1L8MND5"/>
<dbReference type="EMBL" id="LZDD01000001">
    <property type="protein sequence ID" value="OJF72261.1"/>
    <property type="molecule type" value="Genomic_DNA"/>
</dbReference>
<comment type="similarity">
    <text evidence="1">Belongs to the cycloisomerase 2 family.</text>
</comment>
<name>A0A1L8MND5_9STRE</name>
<dbReference type="PANTHER" id="PTHR30344:SF1">
    <property type="entry name" value="6-PHOSPHOGLUCONOLACTONASE"/>
    <property type="match status" value="1"/>
</dbReference>
<dbReference type="RefSeq" id="WP_071792915.1">
    <property type="nucleotide sequence ID" value="NZ_LZDD01000001.1"/>
</dbReference>
<dbReference type="Gene3D" id="2.130.10.10">
    <property type="entry name" value="YVTN repeat-like/Quinoprotein amine dehydrogenase"/>
    <property type="match status" value="1"/>
</dbReference>
<gene>
    <name evidence="2" type="ORF">A9Q68_01580</name>
</gene>
<dbReference type="InterPro" id="IPR015943">
    <property type="entry name" value="WD40/YVTN_repeat-like_dom_sf"/>
</dbReference>
<protein>
    <submittedName>
        <fullName evidence="2">Carboxy-cis,cis-muconate cyclase</fullName>
    </submittedName>
</protein>
<sequence>MKKDIYFGTYTKGLSKGIYKAQFNQSNGHLSDLKNIIETDSPTYLVTSQKGNLYAIRKEGNQGGIAAFDAEGKLINCVLLEGAPLCHLAIDEKRQLLYGANYHKGEITAYQIEENDGIKLADLVPLKGTGPHQNQKSAHAHFVGLSPDRYLITCDLGSDKVRSFAISEQGKLELITEYQSISGAGPRHLVFHPNQKIAYLLCELNSTVEVLIYNGCGYFERLQTISTLPEDFKDFNATAAIRISQDGKFLYASNRGHDSIAVFAVNKDAQLSLREIVPCHGKNPRDFNLSPDQNYLIVGHQDSTNATIFKRDSETGKLSLVSKDFYLPEAVCIYFPE</sequence>
<dbReference type="Proteomes" id="UP000182015">
    <property type="component" value="Unassembled WGS sequence"/>
</dbReference>
<dbReference type="OrthoDB" id="9790815at2"/>